<sequence>MSFEFLVPVSDLVTAHAELLPDHTLGKQIKLHTKERGIPDLKKVDIVLLGVRENRNDIDFLGENLEFDTIRKSFYELCPGNWSTNIVDIGDIVAGNEVKDTYYLLQEVLATLLQKNIIPIIIGGSQDLVYAQYRSFDILERMVNLVNIDSKFDLGDSSESITNTSFVSKIIVEQPYNLFNYSNIGYQTYFNTQEEIDLIEKLYFDAYRLGEVISDITIVEPIMRDADIVSLDLGAMSSSSLNGATISPNGFDGREICAISRYAGISDKVKSFGVYEFKNSKNEEMSAMLIAQIFWYFIEGVNYRSHELDVKELKSTLHYSVPIDDEILSFYKSGMTGRWWIEIPFVMSGNNKLKRHTLLPCTYEDYERACNQEIPERWYKAKRKNEV</sequence>
<comment type="similarity">
    <text evidence="3">Belongs to the arginase family.</text>
</comment>
<evidence type="ECO:0000256" key="2">
    <source>
        <dbReference type="ARBA" id="ARBA00022801"/>
    </source>
</evidence>
<dbReference type="SUPFAM" id="SSF52768">
    <property type="entry name" value="Arginase/deacetylase"/>
    <property type="match status" value="1"/>
</dbReference>
<name>A0A504JHQ3_9FLAO</name>
<evidence type="ECO:0000313" key="4">
    <source>
        <dbReference type="EMBL" id="TPN87183.1"/>
    </source>
</evidence>
<dbReference type="OrthoDB" id="931936at2"/>
<keyword evidence="1" id="KW-0479">Metal-binding</keyword>
<evidence type="ECO:0000313" key="5">
    <source>
        <dbReference type="Proteomes" id="UP000315540"/>
    </source>
</evidence>
<dbReference type="Proteomes" id="UP000315540">
    <property type="component" value="Unassembled WGS sequence"/>
</dbReference>
<dbReference type="AlphaFoldDB" id="A0A504JHQ3"/>
<dbReference type="Pfam" id="PF00491">
    <property type="entry name" value="Arginase"/>
    <property type="match status" value="1"/>
</dbReference>
<dbReference type="InterPro" id="IPR006035">
    <property type="entry name" value="Ureohydrolase"/>
</dbReference>
<dbReference type="RefSeq" id="WP_140591564.1">
    <property type="nucleotide sequence ID" value="NZ_VFWZ01000002.1"/>
</dbReference>
<keyword evidence="2" id="KW-0378">Hydrolase</keyword>
<accession>A0A504JHQ3</accession>
<reference evidence="4 5" key="1">
    <citation type="submission" date="2019-06" db="EMBL/GenBank/DDBJ databases">
        <authorList>
            <person name="Meng X."/>
        </authorList>
    </citation>
    <scope>NUCLEOTIDE SEQUENCE [LARGE SCALE GENOMIC DNA]</scope>
    <source>
        <strain evidence="4 5">M625</strain>
    </source>
</reference>
<dbReference type="PANTHER" id="PTHR11358:SF26">
    <property type="entry name" value="GUANIDINO ACID HYDROLASE, MITOCHONDRIAL"/>
    <property type="match status" value="1"/>
</dbReference>
<comment type="caution">
    <text evidence="4">The sequence shown here is derived from an EMBL/GenBank/DDBJ whole genome shotgun (WGS) entry which is preliminary data.</text>
</comment>
<evidence type="ECO:0000256" key="3">
    <source>
        <dbReference type="PROSITE-ProRule" id="PRU00742"/>
    </source>
</evidence>
<dbReference type="PROSITE" id="PS51409">
    <property type="entry name" value="ARGINASE_2"/>
    <property type="match status" value="1"/>
</dbReference>
<dbReference type="PANTHER" id="PTHR11358">
    <property type="entry name" value="ARGINASE/AGMATINASE"/>
    <property type="match status" value="1"/>
</dbReference>
<organism evidence="4 5">
    <name type="scientific">Aquimarina algicola</name>
    <dbReference type="NCBI Taxonomy" id="2589995"/>
    <lineage>
        <taxon>Bacteria</taxon>
        <taxon>Pseudomonadati</taxon>
        <taxon>Bacteroidota</taxon>
        <taxon>Flavobacteriia</taxon>
        <taxon>Flavobacteriales</taxon>
        <taxon>Flavobacteriaceae</taxon>
        <taxon>Aquimarina</taxon>
    </lineage>
</organism>
<dbReference type="GO" id="GO:0008783">
    <property type="term" value="F:agmatinase activity"/>
    <property type="evidence" value="ECO:0007669"/>
    <property type="project" value="TreeGrafter"/>
</dbReference>
<protein>
    <submittedName>
        <fullName evidence="4">Formimidoylglutamase</fullName>
    </submittedName>
</protein>
<evidence type="ECO:0000256" key="1">
    <source>
        <dbReference type="ARBA" id="ARBA00022723"/>
    </source>
</evidence>
<dbReference type="EMBL" id="VFWZ01000002">
    <property type="protein sequence ID" value="TPN87183.1"/>
    <property type="molecule type" value="Genomic_DNA"/>
</dbReference>
<keyword evidence="5" id="KW-1185">Reference proteome</keyword>
<dbReference type="GO" id="GO:0046872">
    <property type="term" value="F:metal ion binding"/>
    <property type="evidence" value="ECO:0007669"/>
    <property type="project" value="UniProtKB-KW"/>
</dbReference>
<dbReference type="Gene3D" id="3.40.800.10">
    <property type="entry name" value="Ureohydrolase domain"/>
    <property type="match status" value="1"/>
</dbReference>
<dbReference type="GO" id="GO:0033389">
    <property type="term" value="P:putrescine biosynthetic process from arginine, via agmatine"/>
    <property type="evidence" value="ECO:0007669"/>
    <property type="project" value="TreeGrafter"/>
</dbReference>
<gene>
    <name evidence="4" type="ORF">FHK87_06225</name>
</gene>
<dbReference type="CDD" id="cd09988">
    <property type="entry name" value="Formimidoylglutamase"/>
    <property type="match status" value="1"/>
</dbReference>
<dbReference type="InterPro" id="IPR023696">
    <property type="entry name" value="Ureohydrolase_dom_sf"/>
</dbReference>
<proteinExistence type="inferred from homology"/>